<evidence type="ECO:0000313" key="3">
    <source>
        <dbReference type="EMBL" id="MFH4974319.1"/>
    </source>
</evidence>
<sequence length="162" mass="18727">MLSLFIFCMFHSPVLDAFDLDWTSLMRFDDDTINDSHPSHLEAQIPTDSRVAKELSTAMIDYIIASSLSLPPRTDTSPKLKTIYEIKPPALKRFELGNNDYPRDGVNEKRPFEGNSKLKEHIKHITRKEILPPPLKRMPKNPKHTPGELETKDKLPYRKILF</sequence>
<reference evidence="3 4" key="1">
    <citation type="submission" date="2024-08" db="EMBL/GenBank/DDBJ databases">
        <title>Gnathostoma spinigerum genome.</title>
        <authorList>
            <person name="Gonzalez-Bertolin B."/>
            <person name="Monzon S."/>
            <person name="Zaballos A."/>
            <person name="Jimenez P."/>
            <person name="Dekumyoy P."/>
            <person name="Varona S."/>
            <person name="Cuesta I."/>
            <person name="Sumanam S."/>
            <person name="Adisakwattana P."/>
            <person name="Gasser R.B."/>
            <person name="Hernandez-Gonzalez A."/>
            <person name="Young N.D."/>
            <person name="Perteguer M.J."/>
        </authorList>
    </citation>
    <scope>NUCLEOTIDE SEQUENCE [LARGE SCALE GENOMIC DNA]</scope>
    <source>
        <strain evidence="3">AL3</strain>
        <tissue evidence="3">Liver</tissue>
    </source>
</reference>
<evidence type="ECO:0000313" key="4">
    <source>
        <dbReference type="Proteomes" id="UP001608902"/>
    </source>
</evidence>
<keyword evidence="4" id="KW-1185">Reference proteome</keyword>
<gene>
    <name evidence="3" type="ORF">AB6A40_001028</name>
</gene>
<feature type="compositionally biased region" description="Basic and acidic residues" evidence="1">
    <location>
        <begin position="145"/>
        <end position="155"/>
    </location>
</feature>
<dbReference type="AlphaFoldDB" id="A0ABD6E827"/>
<evidence type="ECO:0000256" key="2">
    <source>
        <dbReference type="SAM" id="SignalP"/>
    </source>
</evidence>
<dbReference type="Proteomes" id="UP001608902">
    <property type="component" value="Unassembled WGS sequence"/>
</dbReference>
<keyword evidence="2" id="KW-0732">Signal</keyword>
<feature type="signal peptide" evidence="2">
    <location>
        <begin position="1"/>
        <end position="17"/>
    </location>
</feature>
<evidence type="ECO:0000256" key="1">
    <source>
        <dbReference type="SAM" id="MobiDB-lite"/>
    </source>
</evidence>
<feature type="chain" id="PRO_5044809711" evidence="2">
    <location>
        <begin position="18"/>
        <end position="162"/>
    </location>
</feature>
<proteinExistence type="predicted"/>
<protein>
    <submittedName>
        <fullName evidence="3">Uncharacterized protein</fullName>
    </submittedName>
</protein>
<organism evidence="3 4">
    <name type="scientific">Gnathostoma spinigerum</name>
    <dbReference type="NCBI Taxonomy" id="75299"/>
    <lineage>
        <taxon>Eukaryota</taxon>
        <taxon>Metazoa</taxon>
        <taxon>Ecdysozoa</taxon>
        <taxon>Nematoda</taxon>
        <taxon>Chromadorea</taxon>
        <taxon>Rhabditida</taxon>
        <taxon>Spirurina</taxon>
        <taxon>Gnathostomatomorpha</taxon>
        <taxon>Gnathostomatoidea</taxon>
        <taxon>Gnathostomatidae</taxon>
        <taxon>Gnathostoma</taxon>
    </lineage>
</organism>
<feature type="region of interest" description="Disordered" evidence="1">
    <location>
        <begin position="127"/>
        <end position="155"/>
    </location>
</feature>
<comment type="caution">
    <text evidence="3">The sequence shown here is derived from an EMBL/GenBank/DDBJ whole genome shotgun (WGS) entry which is preliminary data.</text>
</comment>
<name>A0ABD6E827_9BILA</name>
<accession>A0ABD6E827</accession>
<dbReference type="EMBL" id="JBGFUD010000344">
    <property type="protein sequence ID" value="MFH4974319.1"/>
    <property type="molecule type" value="Genomic_DNA"/>
</dbReference>